<dbReference type="InterPro" id="IPR013762">
    <property type="entry name" value="Integrase-like_cat_sf"/>
</dbReference>
<dbReference type="PANTHER" id="PTHR34605:SF4">
    <property type="entry name" value="DNA ADENINE METHYLTRANSFERASE"/>
    <property type="match status" value="1"/>
</dbReference>
<dbReference type="GO" id="GO:0003677">
    <property type="term" value="F:DNA binding"/>
    <property type="evidence" value="ECO:0007669"/>
    <property type="project" value="UniProtKB-UniRule"/>
</dbReference>
<dbReference type="InterPro" id="IPR052925">
    <property type="entry name" value="Phage_Integrase-like_Recomb"/>
</dbReference>
<dbReference type="InterPro" id="IPR010998">
    <property type="entry name" value="Integrase_recombinase_N"/>
</dbReference>
<dbReference type="PROSITE" id="PS51900">
    <property type="entry name" value="CB"/>
    <property type="match status" value="1"/>
</dbReference>
<keyword evidence="2 4" id="KW-0238">DNA-binding</keyword>
<dbReference type="SUPFAM" id="SSF56349">
    <property type="entry name" value="DNA breaking-rejoining enzymes"/>
    <property type="match status" value="1"/>
</dbReference>
<evidence type="ECO:0000313" key="8">
    <source>
        <dbReference type="Proteomes" id="UP000189055"/>
    </source>
</evidence>
<protein>
    <recommendedName>
        <fullName evidence="9">Integrase</fullName>
    </recommendedName>
</protein>
<keyword evidence="7" id="KW-0614">Plasmid</keyword>
<evidence type="ECO:0000256" key="1">
    <source>
        <dbReference type="ARBA" id="ARBA00022908"/>
    </source>
</evidence>
<dbReference type="GO" id="GO:0015074">
    <property type="term" value="P:DNA integration"/>
    <property type="evidence" value="ECO:0007669"/>
    <property type="project" value="UniProtKB-KW"/>
</dbReference>
<gene>
    <name evidence="7" type="ORF">A0U91_14635</name>
</gene>
<dbReference type="SUPFAM" id="SSF47823">
    <property type="entry name" value="lambda integrase-like, N-terminal domain"/>
    <property type="match status" value="1"/>
</dbReference>
<evidence type="ECO:0000259" key="6">
    <source>
        <dbReference type="PROSITE" id="PS51900"/>
    </source>
</evidence>
<dbReference type="PROSITE" id="PS51898">
    <property type="entry name" value="TYR_RECOMBINASE"/>
    <property type="match status" value="1"/>
</dbReference>
<dbReference type="CDD" id="cd00799">
    <property type="entry name" value="INT_Cre_C"/>
    <property type="match status" value="1"/>
</dbReference>
<proteinExistence type="predicted"/>
<dbReference type="InterPro" id="IPR002104">
    <property type="entry name" value="Integrase_catalytic"/>
</dbReference>
<keyword evidence="1" id="KW-0229">DNA integration</keyword>
<evidence type="ECO:0000256" key="3">
    <source>
        <dbReference type="ARBA" id="ARBA00023172"/>
    </source>
</evidence>
<dbReference type="KEGG" id="aper:A0U91_14635"/>
<dbReference type="AlphaFoldDB" id="A0A1U9LIK1"/>
<evidence type="ECO:0000313" key="7">
    <source>
        <dbReference type="EMBL" id="AQT06261.1"/>
    </source>
</evidence>
<dbReference type="GO" id="GO:0006310">
    <property type="term" value="P:DNA recombination"/>
    <property type="evidence" value="ECO:0007669"/>
    <property type="project" value="UniProtKB-KW"/>
</dbReference>
<feature type="domain" description="Core-binding (CB)" evidence="6">
    <location>
        <begin position="12"/>
        <end position="94"/>
    </location>
</feature>
<dbReference type="Proteomes" id="UP000189055">
    <property type="component" value="Plasmid pAC1084_1"/>
</dbReference>
<dbReference type="InterPro" id="IPR011010">
    <property type="entry name" value="DNA_brk_join_enz"/>
</dbReference>
<evidence type="ECO:0000259" key="5">
    <source>
        <dbReference type="PROSITE" id="PS51898"/>
    </source>
</evidence>
<dbReference type="Gene3D" id="1.10.150.130">
    <property type="match status" value="1"/>
</dbReference>
<dbReference type="Gene3D" id="1.10.443.10">
    <property type="entry name" value="Intergrase catalytic core"/>
    <property type="match status" value="1"/>
</dbReference>
<dbReference type="InterPro" id="IPR044068">
    <property type="entry name" value="CB"/>
</dbReference>
<feature type="domain" description="Tyr recombinase" evidence="5">
    <location>
        <begin position="120"/>
        <end position="318"/>
    </location>
</feature>
<dbReference type="Pfam" id="PF00589">
    <property type="entry name" value="Phage_integrase"/>
    <property type="match status" value="1"/>
</dbReference>
<organism evidence="7 8">
    <name type="scientific">Acetobacter persici</name>
    <dbReference type="NCBI Taxonomy" id="1076596"/>
    <lineage>
        <taxon>Bacteria</taxon>
        <taxon>Pseudomonadati</taxon>
        <taxon>Pseudomonadota</taxon>
        <taxon>Alphaproteobacteria</taxon>
        <taxon>Acetobacterales</taxon>
        <taxon>Acetobacteraceae</taxon>
        <taxon>Acetobacter</taxon>
    </lineage>
</organism>
<evidence type="ECO:0000256" key="4">
    <source>
        <dbReference type="PROSITE-ProRule" id="PRU01248"/>
    </source>
</evidence>
<dbReference type="EMBL" id="CP014688">
    <property type="protein sequence ID" value="AQT06261.1"/>
    <property type="molecule type" value="Genomic_DNA"/>
</dbReference>
<name>A0A1U9LIK1_9PROT</name>
<accession>A0A1U9LIK1</accession>
<reference evidence="7 8" key="1">
    <citation type="submission" date="2016-03" db="EMBL/GenBank/DDBJ databases">
        <title>Acetic acid bacteria sequencing.</title>
        <authorList>
            <person name="Brandt J."/>
            <person name="Jakob F."/>
            <person name="Vogel R.F."/>
        </authorList>
    </citation>
    <scope>NUCLEOTIDE SEQUENCE [LARGE SCALE GENOMIC DNA]</scope>
    <source>
        <strain evidence="7 8">TMW2.1084</strain>
        <plasmid evidence="8">pac1084_1</plasmid>
    </source>
</reference>
<keyword evidence="3" id="KW-0233">DNA recombination</keyword>
<evidence type="ECO:0000256" key="2">
    <source>
        <dbReference type="ARBA" id="ARBA00023125"/>
    </source>
</evidence>
<sequence length="322" mass="35456">MNAMTVKSKTGKTLEHAISLSQEYQSDADSSSTTRAYATDWAAFEEWCKTNFLHALPATPETVGAYLASCGEAYAMSTLRRRVAAIARKHRHENHPLDVHHKAIRETLRGIARNHATPQKQAAALTTNEIVRLIEVCGDDLTGLRDKALFLMGFSGALRRSELVVLTVANIRFIDDGMQITIERSKTDAEAEGVVLTIACGSSSETCPVSALKEWMKAAEISYGAIFRKVDRWGKVHEKGLVPDAVRQILKKRAAMAGIKGTVMEPISPHGLRSGFVTTAYRSGAMDEDIMGHTRHKTLTTMRRYIRRSKLGTKSVSSKIGL</sequence>
<dbReference type="PANTHER" id="PTHR34605">
    <property type="entry name" value="PHAGE_INTEGRASE DOMAIN-CONTAINING PROTEIN"/>
    <property type="match status" value="1"/>
</dbReference>
<geneLocation type="plasmid" evidence="8">
    <name>pac1084_1</name>
</geneLocation>
<evidence type="ECO:0008006" key="9">
    <source>
        <dbReference type="Google" id="ProtNLM"/>
    </source>
</evidence>